<dbReference type="InterPro" id="IPR001128">
    <property type="entry name" value="Cyt_P450"/>
</dbReference>
<evidence type="ECO:0000256" key="1">
    <source>
        <dbReference type="ARBA" id="ARBA00001971"/>
    </source>
</evidence>
<dbReference type="Proteomes" id="UP000193884">
    <property type="component" value="Unassembled WGS sequence"/>
</dbReference>
<gene>
    <name evidence="4" type="ORF">BST63_11895</name>
</gene>
<proteinExistence type="inferred from homology"/>
<dbReference type="CDD" id="cd11033">
    <property type="entry name" value="CYP142-like"/>
    <property type="match status" value="1"/>
</dbReference>
<keyword evidence="5" id="KW-1185">Reference proteome</keyword>
<comment type="caution">
    <text evidence="4">The sequence shown here is derived from an EMBL/GenBank/DDBJ whole genome shotgun (WGS) entry which is preliminary data.</text>
</comment>
<keyword evidence="3" id="KW-0503">Monooxygenase</keyword>
<dbReference type="Gene3D" id="1.10.630.10">
    <property type="entry name" value="Cytochrome P450"/>
    <property type="match status" value="1"/>
</dbReference>
<dbReference type="SUPFAM" id="SSF48264">
    <property type="entry name" value="Cytochrome P450"/>
    <property type="match status" value="1"/>
</dbReference>
<evidence type="ECO:0000256" key="3">
    <source>
        <dbReference type="RuleBase" id="RU000461"/>
    </source>
</evidence>
<dbReference type="PANTHER" id="PTHR46696">
    <property type="entry name" value="P450, PUTATIVE (EUROFUNG)-RELATED"/>
    <property type="match status" value="1"/>
</dbReference>
<evidence type="ECO:0000256" key="2">
    <source>
        <dbReference type="ARBA" id="ARBA00010617"/>
    </source>
</evidence>
<dbReference type="RefSeq" id="WP_085384131.1">
    <property type="nucleotide sequence ID" value="NZ_NAFJ01000110.1"/>
</dbReference>
<dbReference type="PRINTS" id="PR00385">
    <property type="entry name" value="P450"/>
</dbReference>
<dbReference type="PANTHER" id="PTHR46696:SF4">
    <property type="entry name" value="BIOTIN BIOSYNTHESIS CYTOCHROME P450"/>
    <property type="match status" value="1"/>
</dbReference>
<accession>A0ABX3X595</accession>
<evidence type="ECO:0000313" key="5">
    <source>
        <dbReference type="Proteomes" id="UP000193884"/>
    </source>
</evidence>
<organism evidence="4 5">
    <name type="scientific">Bradyrhizobium canariense</name>
    <dbReference type="NCBI Taxonomy" id="255045"/>
    <lineage>
        <taxon>Bacteria</taxon>
        <taxon>Pseudomonadati</taxon>
        <taxon>Pseudomonadota</taxon>
        <taxon>Alphaproteobacteria</taxon>
        <taxon>Hyphomicrobiales</taxon>
        <taxon>Nitrobacteraceae</taxon>
        <taxon>Bradyrhizobium</taxon>
    </lineage>
</organism>
<keyword evidence="3" id="KW-0349">Heme</keyword>
<dbReference type="InterPro" id="IPR002397">
    <property type="entry name" value="Cyt_P450_B"/>
</dbReference>
<dbReference type="InterPro" id="IPR017972">
    <property type="entry name" value="Cyt_P450_CS"/>
</dbReference>
<dbReference type="InterPro" id="IPR036396">
    <property type="entry name" value="Cyt_P450_sf"/>
</dbReference>
<comment type="cofactor">
    <cofactor evidence="1">
        <name>heme</name>
        <dbReference type="ChEBI" id="CHEBI:30413"/>
    </cofactor>
</comment>
<protein>
    <submittedName>
        <fullName evidence="4">Cytochrome</fullName>
    </submittedName>
</protein>
<keyword evidence="3" id="KW-0408">Iron</keyword>
<evidence type="ECO:0000313" key="4">
    <source>
        <dbReference type="EMBL" id="OSJ30483.1"/>
    </source>
</evidence>
<sequence>MQDTNLDQAIVDDKTYGALDRQHVLFSTLRKEDPVHWTEPPGFRPFWTVSKHQDVIEIERQNERFINAPRTKLLSIDFETKVREAMAGRPMLVRAINHMDNPDHAKYKKITHAWFQPREVRHLEDRIALIARASVDQMLDKGTECDFYKDVAGWYPLKVIMLILGIPDEHGQRLLDITRAYFGGGDAEMQRGNDLIDATFAYVNFFKEVARERRQNPTDDLASIIATAEVDGKPIGEFETSSYYVALASAGHDTTSATLSGGLLALIENPGEMRKLKENPDLIPAAVEEMVRWVSPVKHFFRTATEPYTLRGKTIKQGDNLLMAYPSANRDEDAFERPFAFIADRTPNRHVGFGFGIHACLGMYLAKVEMIAFMRELLSRVDGIELAGEPAWTETTFVGGLKRLPIRFSRLH</sequence>
<name>A0ABX3X595_9BRAD</name>
<dbReference type="Pfam" id="PF00067">
    <property type="entry name" value="p450"/>
    <property type="match status" value="1"/>
</dbReference>
<dbReference type="EMBL" id="NAFK01000153">
    <property type="protein sequence ID" value="OSJ30483.1"/>
    <property type="molecule type" value="Genomic_DNA"/>
</dbReference>
<dbReference type="PROSITE" id="PS00086">
    <property type="entry name" value="CYTOCHROME_P450"/>
    <property type="match status" value="1"/>
</dbReference>
<keyword evidence="3" id="KW-0560">Oxidoreductase</keyword>
<dbReference type="PRINTS" id="PR00359">
    <property type="entry name" value="BP450"/>
</dbReference>
<comment type="similarity">
    <text evidence="2 3">Belongs to the cytochrome P450 family.</text>
</comment>
<reference evidence="4 5" key="1">
    <citation type="submission" date="2017-03" db="EMBL/GenBank/DDBJ databases">
        <title>Whole genome sequences of fourteen strains of Bradyrhizobium canariense and one strain of Bradyrhizobium japonicum isolated from Lupinus (Papilionoideae: Genisteae) species in Algeria.</title>
        <authorList>
            <person name="Crovadore J."/>
            <person name="Chekireb D."/>
            <person name="Brachmann A."/>
            <person name="Chablais R."/>
            <person name="Cochard B."/>
            <person name="Lefort F."/>
        </authorList>
    </citation>
    <scope>NUCLEOTIDE SEQUENCE [LARGE SCALE GENOMIC DNA]</scope>
    <source>
        <strain evidence="4 5">UBMAN05</strain>
    </source>
</reference>
<keyword evidence="3" id="KW-0479">Metal-binding</keyword>